<evidence type="ECO:0000256" key="2">
    <source>
        <dbReference type="ARBA" id="ARBA00022519"/>
    </source>
</evidence>
<dbReference type="InterPro" id="IPR026265">
    <property type="entry name" value="LptC"/>
</dbReference>
<gene>
    <name evidence="7" type="primary">lptC</name>
    <name evidence="7" type="ORF">HCU74_16010</name>
</gene>
<dbReference type="Proteomes" id="UP000765845">
    <property type="component" value="Unassembled WGS sequence"/>
</dbReference>
<dbReference type="InterPro" id="IPR010664">
    <property type="entry name" value="LipoPS_assembly_LptC-rel"/>
</dbReference>
<evidence type="ECO:0000256" key="6">
    <source>
        <dbReference type="SAM" id="Phobius"/>
    </source>
</evidence>
<name>A0ABX1GI62_9GAMM</name>
<keyword evidence="5 6" id="KW-0472">Membrane</keyword>
<evidence type="ECO:0000313" key="8">
    <source>
        <dbReference type="Proteomes" id="UP000765845"/>
    </source>
</evidence>
<dbReference type="EMBL" id="JAAWWK010000006">
    <property type="protein sequence ID" value="NKI18914.1"/>
    <property type="molecule type" value="Genomic_DNA"/>
</dbReference>
<dbReference type="PANTHER" id="PTHR37481:SF1">
    <property type="entry name" value="LIPOPOLYSACCHARIDE EXPORT SYSTEM PROTEIN LPTC"/>
    <property type="match status" value="1"/>
</dbReference>
<dbReference type="RefSeq" id="WP_168451431.1">
    <property type="nucleotide sequence ID" value="NZ_JAAWWK010000006.1"/>
</dbReference>
<dbReference type="InterPro" id="IPR052363">
    <property type="entry name" value="LPS_export_LptC"/>
</dbReference>
<evidence type="ECO:0000313" key="7">
    <source>
        <dbReference type="EMBL" id="NKI18914.1"/>
    </source>
</evidence>
<organism evidence="7 8">
    <name type="scientific">Spongiibacter thalassae</name>
    <dbReference type="NCBI Taxonomy" id="2721624"/>
    <lineage>
        <taxon>Bacteria</taxon>
        <taxon>Pseudomonadati</taxon>
        <taxon>Pseudomonadota</taxon>
        <taxon>Gammaproteobacteria</taxon>
        <taxon>Cellvibrionales</taxon>
        <taxon>Spongiibacteraceae</taxon>
        <taxon>Spongiibacter</taxon>
    </lineage>
</organism>
<feature type="transmembrane region" description="Helical" evidence="6">
    <location>
        <begin position="6"/>
        <end position="27"/>
    </location>
</feature>
<sequence length="190" mass="20951">MAAPGFRITVSSIFSVLAAIAGTVIYLTQFSESGKLSLAERFDPKPDVDSYLENIEGLKYRPDGSVAYRWQARSAERMTLNGEVVLHSPNYIGNIGAQRPWTAKANNGRLSRDGQQLDLSDNVVVKDLIREAEIRTEALSIDLQRSLVSTDQALSLNLRNGTTQSVGMTADLANERIELLDQVKGHYEPL</sequence>
<keyword evidence="2" id="KW-0997">Cell inner membrane</keyword>
<evidence type="ECO:0000256" key="5">
    <source>
        <dbReference type="ARBA" id="ARBA00023136"/>
    </source>
</evidence>
<keyword evidence="3 6" id="KW-0812">Transmembrane</keyword>
<evidence type="ECO:0000256" key="3">
    <source>
        <dbReference type="ARBA" id="ARBA00022692"/>
    </source>
</evidence>
<evidence type="ECO:0000256" key="4">
    <source>
        <dbReference type="ARBA" id="ARBA00022989"/>
    </source>
</evidence>
<dbReference type="NCBIfam" id="TIGR04409">
    <property type="entry name" value="LptC_YrbK"/>
    <property type="match status" value="1"/>
</dbReference>
<reference evidence="7 8" key="1">
    <citation type="submission" date="2020-04" db="EMBL/GenBank/DDBJ databases">
        <authorList>
            <person name="Yoon J."/>
        </authorList>
    </citation>
    <scope>NUCLEOTIDE SEQUENCE [LARGE SCALE GENOMIC DNA]</scope>
    <source>
        <strain evidence="7 8">KMU-166</strain>
    </source>
</reference>
<evidence type="ECO:0000256" key="1">
    <source>
        <dbReference type="ARBA" id="ARBA00022475"/>
    </source>
</evidence>
<proteinExistence type="predicted"/>
<dbReference type="PANTHER" id="PTHR37481">
    <property type="entry name" value="LIPOPOLYSACCHARIDE EXPORT SYSTEM PROTEIN LPTC"/>
    <property type="match status" value="1"/>
</dbReference>
<keyword evidence="8" id="KW-1185">Reference proteome</keyword>
<comment type="caution">
    <text evidence="7">The sequence shown here is derived from an EMBL/GenBank/DDBJ whole genome shotgun (WGS) entry which is preliminary data.</text>
</comment>
<keyword evidence="4 6" id="KW-1133">Transmembrane helix</keyword>
<dbReference type="Pfam" id="PF06835">
    <property type="entry name" value="LptC"/>
    <property type="match status" value="1"/>
</dbReference>
<dbReference type="Gene3D" id="2.60.450.10">
    <property type="entry name" value="Lipopolysaccharide (LPS) transport protein A like domain"/>
    <property type="match status" value="1"/>
</dbReference>
<accession>A0ABX1GI62</accession>
<protein>
    <submittedName>
        <fullName evidence="7">LPS export ABC transporter periplasmic protein LptC</fullName>
    </submittedName>
</protein>
<keyword evidence="1" id="KW-1003">Cell membrane</keyword>